<gene>
    <name evidence="2" type="ORF">METZ01_LOCUS416637</name>
</gene>
<dbReference type="EMBL" id="UINC01163461">
    <property type="protein sequence ID" value="SVD63783.1"/>
    <property type="molecule type" value="Genomic_DNA"/>
</dbReference>
<name>A0A382WYI2_9ZZZZ</name>
<sequence length="91" mass="10759">MFKYLENNFLKNFFNRSFILSFFLSIVVSLTLFYLSQDQNLWFKFWGSLSISPQPPFSDLKAHIHFYNCFQNGIDVFTTECPLISQGNNKI</sequence>
<protein>
    <submittedName>
        <fullName evidence="2">Uncharacterized protein</fullName>
    </submittedName>
</protein>
<evidence type="ECO:0000256" key="1">
    <source>
        <dbReference type="SAM" id="Phobius"/>
    </source>
</evidence>
<accession>A0A382WYI2</accession>
<keyword evidence="1" id="KW-0472">Membrane</keyword>
<feature type="transmembrane region" description="Helical" evidence="1">
    <location>
        <begin position="13"/>
        <end position="35"/>
    </location>
</feature>
<feature type="non-terminal residue" evidence="2">
    <location>
        <position position="91"/>
    </location>
</feature>
<keyword evidence="1" id="KW-1133">Transmembrane helix</keyword>
<evidence type="ECO:0000313" key="2">
    <source>
        <dbReference type="EMBL" id="SVD63783.1"/>
    </source>
</evidence>
<dbReference type="AlphaFoldDB" id="A0A382WYI2"/>
<proteinExistence type="predicted"/>
<reference evidence="2" key="1">
    <citation type="submission" date="2018-05" db="EMBL/GenBank/DDBJ databases">
        <authorList>
            <person name="Lanie J.A."/>
            <person name="Ng W.-L."/>
            <person name="Kazmierczak K.M."/>
            <person name="Andrzejewski T.M."/>
            <person name="Davidsen T.M."/>
            <person name="Wayne K.J."/>
            <person name="Tettelin H."/>
            <person name="Glass J.I."/>
            <person name="Rusch D."/>
            <person name="Podicherti R."/>
            <person name="Tsui H.-C.T."/>
            <person name="Winkler M.E."/>
        </authorList>
    </citation>
    <scope>NUCLEOTIDE SEQUENCE</scope>
</reference>
<organism evidence="2">
    <name type="scientific">marine metagenome</name>
    <dbReference type="NCBI Taxonomy" id="408172"/>
    <lineage>
        <taxon>unclassified sequences</taxon>
        <taxon>metagenomes</taxon>
        <taxon>ecological metagenomes</taxon>
    </lineage>
</organism>
<keyword evidence="1" id="KW-0812">Transmembrane</keyword>